<feature type="transmembrane region" description="Helical" evidence="1">
    <location>
        <begin position="6"/>
        <end position="26"/>
    </location>
</feature>
<keyword evidence="1" id="KW-0812">Transmembrane</keyword>
<organism evidence="2">
    <name type="scientific">Ixodes scapularis</name>
    <name type="common">Black-legged tick</name>
    <name type="synonym">Deer tick</name>
    <dbReference type="NCBI Taxonomy" id="6945"/>
    <lineage>
        <taxon>Eukaryota</taxon>
        <taxon>Metazoa</taxon>
        <taxon>Ecdysozoa</taxon>
        <taxon>Arthropoda</taxon>
        <taxon>Chelicerata</taxon>
        <taxon>Arachnida</taxon>
        <taxon>Acari</taxon>
        <taxon>Parasitiformes</taxon>
        <taxon>Ixodida</taxon>
        <taxon>Ixodoidea</taxon>
        <taxon>Ixodidae</taxon>
        <taxon>Ixodinae</taxon>
        <taxon>Ixodes</taxon>
    </lineage>
</organism>
<protein>
    <submittedName>
        <fullName evidence="2">Putative secreted protein</fullName>
    </submittedName>
</protein>
<keyword evidence="1" id="KW-0472">Membrane</keyword>
<accession>A0A4D5RF13</accession>
<name>A0A4D5RF13_IXOSC</name>
<dbReference type="AlphaFoldDB" id="A0A4D5RF13"/>
<dbReference type="EMBL" id="GHJT01001503">
    <property type="protein sequence ID" value="MOY35474.1"/>
    <property type="molecule type" value="Transcribed_RNA"/>
</dbReference>
<proteinExistence type="predicted"/>
<sequence>MVNTRPVLVCVATFFGHFVNGSWWMLNDIIGEKRHCACRRLTSSWHLHNQTSRFRHRHVVRRASWLLLVRSLFSL</sequence>
<evidence type="ECO:0000256" key="1">
    <source>
        <dbReference type="SAM" id="Phobius"/>
    </source>
</evidence>
<keyword evidence="1" id="KW-1133">Transmembrane helix</keyword>
<evidence type="ECO:0000313" key="2">
    <source>
        <dbReference type="EMBL" id="MOY35474.1"/>
    </source>
</evidence>
<reference evidence="2" key="1">
    <citation type="submission" date="2019-04" db="EMBL/GenBank/DDBJ databases">
        <title>An insight into the mialome of Ixodes scapularis.</title>
        <authorList>
            <person name="Ribeiro J.M."/>
            <person name="Mather T.N."/>
            <person name="Karim S."/>
        </authorList>
    </citation>
    <scope>NUCLEOTIDE SEQUENCE</scope>
</reference>